<dbReference type="InterPro" id="IPR008920">
    <property type="entry name" value="TF_FadR/GntR_C"/>
</dbReference>
<dbReference type="InterPro" id="IPR000485">
    <property type="entry name" value="AsnC-type_HTH_dom"/>
</dbReference>
<dbReference type="SMART" id="SM00895">
    <property type="entry name" value="FCD"/>
    <property type="match status" value="1"/>
</dbReference>
<keyword evidence="2" id="KW-0238">DNA-binding</keyword>
<sequence length="225" mass="24705">MTDTSASMVSSQGHSAYLQLLDEIREGRLGPGERLRETDLAERLGVSRTPVREAIRQLEADGIVAHVPRQGATVRTLDYAEVMELYEMRAVLESTASRLAARAASDIEIDELEDMNRTLDSLGNAPEAFVLNRQFHAALLDAAKNRFLSRAMAGLHKTLLILGPTTLADPDRAAQAVEEHHAVLDALKARDGARAEAAMRSHIERAQRVRVRSLRSGAPYDGDML</sequence>
<dbReference type="InterPro" id="IPR000524">
    <property type="entry name" value="Tscrpt_reg_HTH_GntR"/>
</dbReference>
<dbReference type="InterPro" id="IPR011711">
    <property type="entry name" value="GntR_C"/>
</dbReference>
<evidence type="ECO:0000256" key="2">
    <source>
        <dbReference type="ARBA" id="ARBA00023125"/>
    </source>
</evidence>
<evidence type="ECO:0000259" key="4">
    <source>
        <dbReference type="PROSITE" id="PS50949"/>
    </source>
</evidence>
<dbReference type="Pfam" id="PF00392">
    <property type="entry name" value="GntR"/>
    <property type="match status" value="1"/>
</dbReference>
<dbReference type="PANTHER" id="PTHR43537:SF49">
    <property type="entry name" value="TRANSCRIPTIONAL REGULATORY PROTEIN"/>
    <property type="match status" value="1"/>
</dbReference>
<dbReference type="RefSeq" id="WP_109813504.1">
    <property type="nucleotide sequence ID" value="NZ_QGKU01000069.1"/>
</dbReference>
<dbReference type="SMART" id="SM00345">
    <property type="entry name" value="HTH_GNTR"/>
    <property type="match status" value="1"/>
</dbReference>
<dbReference type="EMBL" id="QGKU01000069">
    <property type="protein sequence ID" value="PWR00750.1"/>
    <property type="molecule type" value="Genomic_DNA"/>
</dbReference>
<feature type="domain" description="HTH gntR-type" evidence="4">
    <location>
        <begin position="10"/>
        <end position="77"/>
    </location>
</feature>
<dbReference type="PANTHER" id="PTHR43537">
    <property type="entry name" value="TRANSCRIPTIONAL REGULATOR, GNTR FAMILY"/>
    <property type="match status" value="1"/>
</dbReference>
<evidence type="ECO:0000313" key="6">
    <source>
        <dbReference type="Proteomes" id="UP000245680"/>
    </source>
</evidence>
<evidence type="ECO:0000313" key="5">
    <source>
        <dbReference type="EMBL" id="PWR00750.1"/>
    </source>
</evidence>
<reference evidence="5 6" key="1">
    <citation type="submission" date="2018-05" db="EMBL/GenBank/DDBJ databases">
        <title>Rhodobacteraceae gen. nov., sp. nov. isolated from sea water.</title>
        <authorList>
            <person name="Ren Y."/>
        </authorList>
    </citation>
    <scope>NUCLEOTIDE SEQUENCE [LARGE SCALE GENOMIC DNA]</scope>
    <source>
        <strain evidence="5 6">TG-679</strain>
    </source>
</reference>
<dbReference type="Gene3D" id="1.10.10.10">
    <property type="entry name" value="Winged helix-like DNA-binding domain superfamily/Winged helix DNA-binding domain"/>
    <property type="match status" value="1"/>
</dbReference>
<dbReference type="Gene3D" id="1.20.120.530">
    <property type="entry name" value="GntR ligand-binding domain-like"/>
    <property type="match status" value="1"/>
</dbReference>
<dbReference type="SUPFAM" id="SSF48008">
    <property type="entry name" value="GntR ligand-binding domain-like"/>
    <property type="match status" value="1"/>
</dbReference>
<keyword evidence="6" id="KW-1185">Reference proteome</keyword>
<organism evidence="5 6">
    <name type="scientific">Meridianimarinicoccus roseus</name>
    <dbReference type="NCBI Taxonomy" id="2072018"/>
    <lineage>
        <taxon>Bacteria</taxon>
        <taxon>Pseudomonadati</taxon>
        <taxon>Pseudomonadota</taxon>
        <taxon>Alphaproteobacteria</taxon>
        <taxon>Rhodobacterales</taxon>
        <taxon>Paracoccaceae</taxon>
        <taxon>Meridianimarinicoccus</taxon>
    </lineage>
</organism>
<dbReference type="AlphaFoldDB" id="A0A2V2L620"/>
<proteinExistence type="predicted"/>
<keyword evidence="3" id="KW-0804">Transcription</keyword>
<name>A0A2V2L620_9RHOB</name>
<dbReference type="Proteomes" id="UP000245680">
    <property type="component" value="Unassembled WGS sequence"/>
</dbReference>
<dbReference type="SUPFAM" id="SSF46785">
    <property type="entry name" value="Winged helix' DNA-binding domain"/>
    <property type="match status" value="1"/>
</dbReference>
<dbReference type="InterPro" id="IPR036388">
    <property type="entry name" value="WH-like_DNA-bd_sf"/>
</dbReference>
<accession>A0A2V2L620</accession>
<dbReference type="CDD" id="cd07377">
    <property type="entry name" value="WHTH_GntR"/>
    <property type="match status" value="1"/>
</dbReference>
<dbReference type="PROSITE" id="PS50949">
    <property type="entry name" value="HTH_GNTR"/>
    <property type="match status" value="1"/>
</dbReference>
<comment type="caution">
    <text evidence="5">The sequence shown here is derived from an EMBL/GenBank/DDBJ whole genome shotgun (WGS) entry which is preliminary data.</text>
</comment>
<dbReference type="GO" id="GO:0043565">
    <property type="term" value="F:sequence-specific DNA binding"/>
    <property type="evidence" value="ECO:0007669"/>
    <property type="project" value="InterPro"/>
</dbReference>
<dbReference type="PRINTS" id="PR00035">
    <property type="entry name" value="HTHGNTR"/>
</dbReference>
<dbReference type="OrthoDB" id="8114900at2"/>
<evidence type="ECO:0000256" key="3">
    <source>
        <dbReference type="ARBA" id="ARBA00023163"/>
    </source>
</evidence>
<protein>
    <submittedName>
        <fullName evidence="5">GntR family transcriptional regulator</fullName>
    </submittedName>
</protein>
<dbReference type="Pfam" id="PF07729">
    <property type="entry name" value="FCD"/>
    <property type="match status" value="1"/>
</dbReference>
<keyword evidence="1" id="KW-0805">Transcription regulation</keyword>
<dbReference type="GO" id="GO:0003700">
    <property type="term" value="F:DNA-binding transcription factor activity"/>
    <property type="evidence" value="ECO:0007669"/>
    <property type="project" value="InterPro"/>
</dbReference>
<gene>
    <name evidence="5" type="ORF">DKT77_20505</name>
</gene>
<dbReference type="InterPro" id="IPR036390">
    <property type="entry name" value="WH_DNA-bd_sf"/>
</dbReference>
<dbReference type="PRINTS" id="PR00033">
    <property type="entry name" value="HTHASNC"/>
</dbReference>
<evidence type="ECO:0000256" key="1">
    <source>
        <dbReference type="ARBA" id="ARBA00023015"/>
    </source>
</evidence>